<name>A0A2R6BJ23_9ARCH</name>
<feature type="transmembrane region" description="Helical" evidence="1">
    <location>
        <begin position="265"/>
        <end position="283"/>
    </location>
</feature>
<feature type="transmembrane region" description="Helical" evidence="1">
    <location>
        <begin position="155"/>
        <end position="174"/>
    </location>
</feature>
<evidence type="ECO:0000256" key="1">
    <source>
        <dbReference type="SAM" id="Phobius"/>
    </source>
</evidence>
<dbReference type="Proteomes" id="UP000241972">
    <property type="component" value="Unassembled WGS sequence"/>
</dbReference>
<evidence type="ECO:0000313" key="3">
    <source>
        <dbReference type="Proteomes" id="UP000241972"/>
    </source>
</evidence>
<feature type="transmembrane region" description="Helical" evidence="1">
    <location>
        <begin position="82"/>
        <end position="103"/>
    </location>
</feature>
<keyword evidence="1" id="KW-0472">Membrane</keyword>
<keyword evidence="1" id="KW-1133">Transmembrane helix</keyword>
<feature type="transmembrane region" description="Helical" evidence="1">
    <location>
        <begin position="304"/>
        <end position="322"/>
    </location>
</feature>
<sequence length="455" mass="49690">MAAEPGSPQTGSEGVHATLPLFPRFRSKILPILVAYWIIGVALASASGSGMPLVIAGWLTPTTIMLWPVGRGSGLRYTEYRSPWFIGSVASMAGVPITVYLLISTPMSDAWAKHFLIAFLIAVVIGLFGVETAHTRAFGKPVKMFFRPDLILGNNRILAGGLAAMAIGMKFMFTDAAPGDVPHGNWYAFFGIIALGLYQLIPLRGLTKMRMSLGRIINGRSSTGVTILKELWLIGGISLMLFFAHNFFGGVTPFTRNVLAGSTPGSLIMVASAALIILLRSAYKKRIGDPFIKETVAQSLVKDAILVVGMTAYFYGYIAVMVDHFPRTPNLGPNLPLTLIGLTLYVWGVLLLLPVRAWARQQAKKPVIEQMLSVVLPSLDPERRKAALRNMLSGLCTLPERQLERIVRLQFSALQQLSDALRGTLLASQMEALSELPEEARLRMMKTMDKVMMAT</sequence>
<proteinExistence type="predicted"/>
<evidence type="ECO:0000313" key="2">
    <source>
        <dbReference type="EMBL" id="PSN98488.1"/>
    </source>
</evidence>
<dbReference type="AlphaFoldDB" id="A0A2R6BJ23"/>
<organism evidence="2 3">
    <name type="scientific">Candidatus Marsarchaeota G2 archaeon ECH_B_3</name>
    <dbReference type="NCBI Taxonomy" id="1978161"/>
    <lineage>
        <taxon>Archaea</taxon>
        <taxon>Candidatus Marsarchaeota</taxon>
        <taxon>Candidatus Marsarchaeota group 2</taxon>
    </lineage>
</organism>
<protein>
    <submittedName>
        <fullName evidence="2">Uncharacterized protein</fullName>
    </submittedName>
</protein>
<comment type="caution">
    <text evidence="2">The sequence shown here is derived from an EMBL/GenBank/DDBJ whole genome shotgun (WGS) entry which is preliminary data.</text>
</comment>
<feature type="transmembrane region" description="Helical" evidence="1">
    <location>
        <begin position="227"/>
        <end position="245"/>
    </location>
</feature>
<accession>A0A2R6BJ23</accession>
<feature type="transmembrane region" description="Helical" evidence="1">
    <location>
        <begin position="53"/>
        <end position="70"/>
    </location>
</feature>
<feature type="transmembrane region" description="Helical" evidence="1">
    <location>
        <begin position="334"/>
        <end position="355"/>
    </location>
</feature>
<keyword evidence="1" id="KW-0812">Transmembrane</keyword>
<feature type="transmembrane region" description="Helical" evidence="1">
    <location>
        <begin position="29"/>
        <end position="47"/>
    </location>
</feature>
<feature type="transmembrane region" description="Helical" evidence="1">
    <location>
        <begin position="115"/>
        <end position="134"/>
    </location>
</feature>
<reference evidence="2 3" key="1">
    <citation type="submission" date="2017-04" db="EMBL/GenBank/DDBJ databases">
        <title>Novel microbial lineages endemic to geothermal iron-oxide mats fill important gaps in the evolutionary history of Archaea.</title>
        <authorList>
            <person name="Jay Z.J."/>
            <person name="Beam J.P."/>
            <person name="Dlakic M."/>
            <person name="Rusch D.B."/>
            <person name="Kozubal M.A."/>
            <person name="Inskeep W.P."/>
        </authorList>
    </citation>
    <scope>NUCLEOTIDE SEQUENCE [LARGE SCALE GENOMIC DNA]</scope>
    <source>
        <strain evidence="2">ECH_B_3</strain>
    </source>
</reference>
<dbReference type="EMBL" id="NEXI01000031">
    <property type="protein sequence ID" value="PSN98488.1"/>
    <property type="molecule type" value="Genomic_DNA"/>
</dbReference>
<feature type="transmembrane region" description="Helical" evidence="1">
    <location>
        <begin position="186"/>
        <end position="206"/>
    </location>
</feature>
<gene>
    <name evidence="2" type="ORF">B9Q07_09490</name>
</gene>